<protein>
    <submittedName>
        <fullName evidence="1">Uncharacterized protein</fullName>
    </submittedName>
</protein>
<dbReference type="EMBL" id="WBMS02000033">
    <property type="protein sequence ID" value="MWA05007.1"/>
    <property type="molecule type" value="Genomic_DNA"/>
</dbReference>
<dbReference type="AlphaFoldDB" id="A0A6I4MM21"/>
<keyword evidence="2" id="KW-1185">Reference proteome</keyword>
<comment type="caution">
    <text evidence="1">The sequence shown here is derived from an EMBL/GenBank/DDBJ whole genome shotgun (WGS) entry which is preliminary data.</text>
</comment>
<proteinExistence type="predicted"/>
<reference evidence="1" key="1">
    <citation type="submission" date="2019-12" db="EMBL/GenBank/DDBJ databases">
        <title>Actinomadura physcomitrii sp. nov., a novel actinomycete isolated from moss [Physcomitrium sphaericum (Ludw) Fuernr].</title>
        <authorList>
            <person name="Zhuang X."/>
        </authorList>
    </citation>
    <scope>NUCLEOTIDE SEQUENCE [LARGE SCALE GENOMIC DNA]</scope>
    <source>
        <strain evidence="1">LD22</strain>
    </source>
</reference>
<accession>A0A6I4MM21</accession>
<evidence type="ECO:0000313" key="2">
    <source>
        <dbReference type="Proteomes" id="UP000462055"/>
    </source>
</evidence>
<gene>
    <name evidence="1" type="ORF">F8568_032525</name>
</gene>
<dbReference type="Proteomes" id="UP000462055">
    <property type="component" value="Unassembled WGS sequence"/>
</dbReference>
<evidence type="ECO:0000313" key="1">
    <source>
        <dbReference type="EMBL" id="MWA05007.1"/>
    </source>
</evidence>
<dbReference type="RefSeq" id="WP_160573848.1">
    <property type="nucleotide sequence ID" value="NZ_WBMS02000033.1"/>
</dbReference>
<organism evidence="1 2">
    <name type="scientific">Actinomadura physcomitrii</name>
    <dbReference type="NCBI Taxonomy" id="2650748"/>
    <lineage>
        <taxon>Bacteria</taxon>
        <taxon>Bacillati</taxon>
        <taxon>Actinomycetota</taxon>
        <taxon>Actinomycetes</taxon>
        <taxon>Streptosporangiales</taxon>
        <taxon>Thermomonosporaceae</taxon>
        <taxon>Actinomadura</taxon>
    </lineage>
</organism>
<sequence length="122" mass="13090">MPSPRLLEVGAELVEVGIELDAVFEIAGRLRGDVDAIARQFVRLTVEHAGLDARAGDRDIREAGEVIRRLRPIGMQAVQGLLARSLHAEIQAEFARQIESMGLASPADGVERDAGTAPDVPV</sequence>
<name>A0A6I4MM21_9ACTN</name>